<reference evidence="2" key="1">
    <citation type="submission" date="2023-10" db="EMBL/GenBank/DDBJ databases">
        <authorList>
            <person name="Chen Y."/>
            <person name="Shah S."/>
            <person name="Dougan E. K."/>
            <person name="Thang M."/>
            <person name="Chan C."/>
        </authorList>
    </citation>
    <scope>NUCLEOTIDE SEQUENCE [LARGE SCALE GENOMIC DNA]</scope>
</reference>
<feature type="compositionally biased region" description="Low complexity" evidence="1">
    <location>
        <begin position="138"/>
        <end position="155"/>
    </location>
</feature>
<evidence type="ECO:0000313" key="2">
    <source>
        <dbReference type="EMBL" id="CAK0881228.1"/>
    </source>
</evidence>
<sequence length="155" mass="16521">AQGSRQAQAHRSSTAAQRFDTARTIRRRAPLAAAWVMAARGYRAVADGRVVALQEHEVATKPVACGITSFSELWSSIGACWDSADIAGSVFFDYYPDLDAAVERHLTGFDGDKGGTQSAAVEPELVGRALQESHSPRSDSGYSGSSSEQSVDIPF</sequence>
<organism evidence="2 3">
    <name type="scientific">Prorocentrum cordatum</name>
    <dbReference type="NCBI Taxonomy" id="2364126"/>
    <lineage>
        <taxon>Eukaryota</taxon>
        <taxon>Sar</taxon>
        <taxon>Alveolata</taxon>
        <taxon>Dinophyceae</taxon>
        <taxon>Prorocentrales</taxon>
        <taxon>Prorocentraceae</taxon>
        <taxon>Prorocentrum</taxon>
    </lineage>
</organism>
<evidence type="ECO:0000313" key="3">
    <source>
        <dbReference type="Proteomes" id="UP001189429"/>
    </source>
</evidence>
<protein>
    <submittedName>
        <fullName evidence="2">Uncharacterized protein</fullName>
    </submittedName>
</protein>
<comment type="caution">
    <text evidence="2">The sequence shown here is derived from an EMBL/GenBank/DDBJ whole genome shotgun (WGS) entry which is preliminary data.</text>
</comment>
<gene>
    <name evidence="2" type="ORF">PCOR1329_LOCUS64145</name>
</gene>
<feature type="non-terminal residue" evidence="2">
    <location>
        <position position="1"/>
    </location>
</feature>
<accession>A0ABN9W8B6</accession>
<dbReference type="EMBL" id="CAUYUJ010018170">
    <property type="protein sequence ID" value="CAK0881228.1"/>
    <property type="molecule type" value="Genomic_DNA"/>
</dbReference>
<feature type="region of interest" description="Disordered" evidence="1">
    <location>
        <begin position="112"/>
        <end position="155"/>
    </location>
</feature>
<name>A0ABN9W8B6_9DINO</name>
<proteinExistence type="predicted"/>
<evidence type="ECO:0000256" key="1">
    <source>
        <dbReference type="SAM" id="MobiDB-lite"/>
    </source>
</evidence>
<dbReference type="Proteomes" id="UP001189429">
    <property type="component" value="Unassembled WGS sequence"/>
</dbReference>
<keyword evidence="3" id="KW-1185">Reference proteome</keyword>